<comment type="similarity">
    <text evidence="2">Belongs to the zinc-containing alcohol dehydrogenase family.</text>
</comment>
<dbReference type="Gene3D" id="3.40.50.720">
    <property type="entry name" value="NAD(P)-binding Rossmann-like Domain"/>
    <property type="match status" value="1"/>
</dbReference>
<protein>
    <submittedName>
        <fullName evidence="8">Putative alcohol dehydrogenase superfamily zinc-containing</fullName>
    </submittedName>
</protein>
<dbReference type="GO" id="GO:0046872">
    <property type="term" value="F:metal ion binding"/>
    <property type="evidence" value="ECO:0007669"/>
    <property type="project" value="UniProtKB-KW"/>
</dbReference>
<dbReference type="InterPro" id="IPR011032">
    <property type="entry name" value="GroES-like_sf"/>
</dbReference>
<evidence type="ECO:0000313" key="9">
    <source>
        <dbReference type="Proteomes" id="UP000034680"/>
    </source>
</evidence>
<evidence type="ECO:0000256" key="6">
    <source>
        <dbReference type="SAM" id="MobiDB-lite"/>
    </source>
</evidence>
<evidence type="ECO:0000256" key="2">
    <source>
        <dbReference type="ARBA" id="ARBA00008072"/>
    </source>
</evidence>
<evidence type="ECO:0000256" key="3">
    <source>
        <dbReference type="ARBA" id="ARBA00022723"/>
    </source>
</evidence>
<dbReference type="Pfam" id="PF08240">
    <property type="entry name" value="ADH_N"/>
    <property type="match status" value="1"/>
</dbReference>
<evidence type="ECO:0000256" key="1">
    <source>
        <dbReference type="ARBA" id="ARBA00001947"/>
    </source>
</evidence>
<evidence type="ECO:0000256" key="4">
    <source>
        <dbReference type="ARBA" id="ARBA00022833"/>
    </source>
</evidence>
<evidence type="ECO:0000313" key="8">
    <source>
        <dbReference type="EMBL" id="KKY37906.1"/>
    </source>
</evidence>
<keyword evidence="5" id="KW-0520">NAD</keyword>
<dbReference type="STRING" id="1214573.A0A0G2FVA2"/>
<reference evidence="8 9" key="1">
    <citation type="submission" date="2015-05" db="EMBL/GenBank/DDBJ databases">
        <title>Distinctive expansion of gene families associated with plant cell wall degradation and secondary metabolism in the genomes of grapevine trunk pathogens.</title>
        <authorList>
            <person name="Lawrence D.P."/>
            <person name="Travadon R."/>
            <person name="Rolshausen P.E."/>
            <person name="Baumgartner K."/>
        </authorList>
    </citation>
    <scope>NUCLEOTIDE SEQUENCE [LARGE SCALE GENOMIC DNA]</scope>
    <source>
        <strain evidence="8">DA912</strain>
    </source>
</reference>
<organism evidence="8 9">
    <name type="scientific">Diaporthe ampelina</name>
    <dbReference type="NCBI Taxonomy" id="1214573"/>
    <lineage>
        <taxon>Eukaryota</taxon>
        <taxon>Fungi</taxon>
        <taxon>Dikarya</taxon>
        <taxon>Ascomycota</taxon>
        <taxon>Pezizomycotina</taxon>
        <taxon>Sordariomycetes</taxon>
        <taxon>Sordariomycetidae</taxon>
        <taxon>Diaporthales</taxon>
        <taxon>Diaporthaceae</taxon>
        <taxon>Diaporthe</taxon>
    </lineage>
</organism>
<gene>
    <name evidence="8" type="ORF">UCDDA912_g02123</name>
</gene>
<keyword evidence="9" id="KW-1185">Reference proteome</keyword>
<feature type="domain" description="Alcohol dehydrogenase-like N-terminal" evidence="7">
    <location>
        <begin position="14"/>
        <end position="83"/>
    </location>
</feature>
<feature type="region of interest" description="Disordered" evidence="6">
    <location>
        <begin position="98"/>
        <end position="118"/>
    </location>
</feature>
<keyword evidence="3" id="KW-0479">Metal-binding</keyword>
<dbReference type="PANTHER" id="PTHR42813">
    <property type="entry name" value="ZINC-TYPE ALCOHOL DEHYDROGENASE-LIKE"/>
    <property type="match status" value="1"/>
</dbReference>
<evidence type="ECO:0000256" key="5">
    <source>
        <dbReference type="ARBA" id="ARBA00023027"/>
    </source>
</evidence>
<reference evidence="8 9" key="2">
    <citation type="submission" date="2015-05" db="EMBL/GenBank/DDBJ databases">
        <authorList>
            <person name="Morales-Cruz A."/>
            <person name="Amrine K.C."/>
            <person name="Cantu D."/>
        </authorList>
    </citation>
    <scope>NUCLEOTIDE SEQUENCE [LARGE SCALE GENOMIC DNA]</scope>
    <source>
        <strain evidence="8">DA912</strain>
    </source>
</reference>
<dbReference type="OrthoDB" id="3941538at2759"/>
<name>A0A0G2FVA2_9PEZI</name>
<sequence length="166" mass="17701">MRVAEVPVPVIQNATDAIVRVTAAGIFTTDLHVHRGTYLTTVQRPWIMGHDADAIGIVAEVDDGVNWLRVGDQVIVPDLLCSGHLVMASQRYQAFGTDTIDGSQGNAEPPSPPPAPRLEPSLEYLTYADVVPTGWGGLGYVGFEPRDSVAIFNPGPVGMMSAYSAI</sequence>
<accession>A0A0G2FVA2</accession>
<dbReference type="SUPFAM" id="SSF50129">
    <property type="entry name" value="GroES-like"/>
    <property type="match status" value="1"/>
</dbReference>
<dbReference type="InterPro" id="IPR013154">
    <property type="entry name" value="ADH-like_N"/>
</dbReference>
<dbReference type="Gene3D" id="3.90.180.10">
    <property type="entry name" value="Medium-chain alcohol dehydrogenases, catalytic domain"/>
    <property type="match status" value="1"/>
</dbReference>
<proteinExistence type="inferred from homology"/>
<dbReference type="Proteomes" id="UP000034680">
    <property type="component" value="Unassembled WGS sequence"/>
</dbReference>
<comment type="cofactor">
    <cofactor evidence="1">
        <name>Zn(2+)</name>
        <dbReference type="ChEBI" id="CHEBI:29105"/>
    </cofactor>
</comment>
<dbReference type="EMBL" id="LCUC01000066">
    <property type="protein sequence ID" value="KKY37906.1"/>
    <property type="molecule type" value="Genomic_DNA"/>
</dbReference>
<dbReference type="AlphaFoldDB" id="A0A0G2FVA2"/>
<dbReference type="PANTHER" id="PTHR42813:SF3">
    <property type="entry name" value="GLUTATHIONE-INDEPENDENT FORMALDEHYDE DEHYDROGENASE"/>
    <property type="match status" value="1"/>
</dbReference>
<comment type="caution">
    <text evidence="8">The sequence shown here is derived from an EMBL/GenBank/DDBJ whole genome shotgun (WGS) entry which is preliminary data.</text>
</comment>
<evidence type="ECO:0000259" key="7">
    <source>
        <dbReference type="Pfam" id="PF08240"/>
    </source>
</evidence>
<keyword evidence="4" id="KW-0862">Zinc</keyword>